<proteinExistence type="predicted"/>
<sequence>MEHRLATPCPVEDTSVTINRTRRRRALGPTNPTRRSTECSDTESFPMDEANAPPAVMPPGEPEAIQDFAMANDLEEHAYRLINSSRKAARRLREPRSENEWPRQTRQSSTSSGLGLRRDSIGGLSTQSQPLVGASANYSSLGLQSPAPSYRSQGLGLRRDSIGGLSTQSQPLVGASANYSSLGLQSPAPSYRSQGNYAPGLASAVVADMREVLRVREEGMTEHVKLVVAQELMPLHQQMGRTQADMTEMKRDIQSLQTGSQSISSRLQILERECQSLTATLSSQQSQLMALSMRALEGPTFSVPPHAPLVNFYPPPPPPFPLSQHLAQAAYQQHQQLQHAAEQPHACYSPHHQPMPLHYEYEQPQPAPPPPPPQPQIVQYVARPASQMRPASAAHRLTPQHLQQQSVIAGPIAGTVRPIASRATSTITSGALQLQREDIRHLDASMYGETVGNPPQANRSDSDYSDEVSVYDAASPQLVNLERREVELRRELQDAVATKMQHQTRIEV</sequence>
<name>A0A182ILU7_ANOAO</name>
<evidence type="ECO:0000313" key="2">
    <source>
        <dbReference type="EnsemblMetazoa" id="AATE001590-PA.1"/>
    </source>
</evidence>
<dbReference type="STRING" id="41427.A0A182ILU7"/>
<dbReference type="VEuPathDB" id="VectorBase:AATE001590"/>
<organism evidence="2">
    <name type="scientific">Anopheles atroparvus</name>
    <name type="common">European mosquito</name>
    <dbReference type="NCBI Taxonomy" id="41427"/>
    <lineage>
        <taxon>Eukaryota</taxon>
        <taxon>Metazoa</taxon>
        <taxon>Ecdysozoa</taxon>
        <taxon>Arthropoda</taxon>
        <taxon>Hexapoda</taxon>
        <taxon>Insecta</taxon>
        <taxon>Pterygota</taxon>
        <taxon>Neoptera</taxon>
        <taxon>Endopterygota</taxon>
        <taxon>Diptera</taxon>
        <taxon>Nematocera</taxon>
        <taxon>Culicoidea</taxon>
        <taxon>Culicidae</taxon>
        <taxon>Anophelinae</taxon>
        <taxon>Anopheles</taxon>
    </lineage>
</organism>
<feature type="compositionally biased region" description="Basic and acidic residues" evidence="1">
    <location>
        <begin position="91"/>
        <end position="103"/>
    </location>
</feature>
<feature type="region of interest" description="Disordered" evidence="1">
    <location>
        <begin position="1"/>
        <end position="46"/>
    </location>
</feature>
<feature type="compositionally biased region" description="Pro residues" evidence="1">
    <location>
        <begin position="365"/>
        <end position="375"/>
    </location>
</feature>
<feature type="region of interest" description="Disordered" evidence="1">
    <location>
        <begin position="87"/>
        <end position="129"/>
    </location>
</feature>
<evidence type="ECO:0000256" key="1">
    <source>
        <dbReference type="SAM" id="MobiDB-lite"/>
    </source>
</evidence>
<dbReference type="AlphaFoldDB" id="A0A182ILU7"/>
<reference evidence="2" key="1">
    <citation type="submission" date="2022-08" db="UniProtKB">
        <authorList>
            <consortium name="EnsemblMetazoa"/>
        </authorList>
    </citation>
    <scope>IDENTIFICATION</scope>
    <source>
        <strain evidence="2">EBRO</strain>
    </source>
</reference>
<protein>
    <submittedName>
        <fullName evidence="2">Uncharacterized protein</fullName>
    </submittedName>
</protein>
<feature type="region of interest" description="Disordered" evidence="1">
    <location>
        <begin position="447"/>
        <end position="466"/>
    </location>
</feature>
<feature type="region of interest" description="Disordered" evidence="1">
    <location>
        <begin position="344"/>
        <end position="377"/>
    </location>
</feature>
<feature type="compositionally biased region" description="Polar residues" evidence="1">
    <location>
        <begin position="104"/>
        <end position="113"/>
    </location>
</feature>
<dbReference type="EnsemblMetazoa" id="AATE001590-RA">
    <property type="protein sequence ID" value="AATE001590-PA.1"/>
    <property type="gene ID" value="AATE001590"/>
</dbReference>
<accession>A0A182ILU7</accession>